<name>A0A3S5BTE5_9PLAT</name>
<proteinExistence type="predicted"/>
<dbReference type="Proteomes" id="UP000784294">
    <property type="component" value="Unassembled WGS sequence"/>
</dbReference>
<comment type="caution">
    <text evidence="1">The sequence shown here is derived from an EMBL/GenBank/DDBJ whole genome shotgun (WGS) entry which is preliminary data.</text>
</comment>
<gene>
    <name evidence="1" type="ORF">PXEA_LOCUS32460</name>
</gene>
<reference evidence="1" key="1">
    <citation type="submission" date="2018-11" db="EMBL/GenBank/DDBJ databases">
        <authorList>
            <consortium name="Pathogen Informatics"/>
        </authorList>
    </citation>
    <scope>NUCLEOTIDE SEQUENCE</scope>
</reference>
<dbReference type="EMBL" id="CAAALY010259801">
    <property type="protein sequence ID" value="VEL39020.1"/>
    <property type="molecule type" value="Genomic_DNA"/>
</dbReference>
<evidence type="ECO:0000313" key="2">
    <source>
        <dbReference type="Proteomes" id="UP000784294"/>
    </source>
</evidence>
<keyword evidence="2" id="KW-1185">Reference proteome</keyword>
<dbReference type="AlphaFoldDB" id="A0A3S5BTE5"/>
<evidence type="ECO:0000313" key="1">
    <source>
        <dbReference type="EMBL" id="VEL39020.1"/>
    </source>
</evidence>
<protein>
    <submittedName>
        <fullName evidence="1">Uncharacterized protein</fullName>
    </submittedName>
</protein>
<accession>A0A3S5BTE5</accession>
<organism evidence="1 2">
    <name type="scientific">Protopolystoma xenopodis</name>
    <dbReference type="NCBI Taxonomy" id="117903"/>
    <lineage>
        <taxon>Eukaryota</taxon>
        <taxon>Metazoa</taxon>
        <taxon>Spiralia</taxon>
        <taxon>Lophotrochozoa</taxon>
        <taxon>Platyhelminthes</taxon>
        <taxon>Monogenea</taxon>
        <taxon>Polyopisthocotylea</taxon>
        <taxon>Polystomatidea</taxon>
        <taxon>Polystomatidae</taxon>
        <taxon>Protopolystoma</taxon>
    </lineage>
</organism>
<sequence length="232" mass="23803">MGLLRRPGSSANSLLDRLNPRVWAARSPIGGSISVELGCDDEVGEHAIAANAITASALPLVLKPSRSRNSIGLGLSTGLISTGMATGLLGTGLIGSVSSPSFSDGLHLPQHLALTNGIEMTTGGLNGARRSRPNATIYCHSFDNKKMRSRAGLGPSSEETGIANEEVLTGSSGSLGLPRNCGFGVGGMAIACGATADFNADEKLVNASVPTKKPPRLVAEQPLLNYLEGQQT</sequence>